<reference evidence="2" key="1">
    <citation type="submission" date="2020-02" db="EMBL/GenBank/DDBJ databases">
        <authorList>
            <person name="Meier V. D."/>
        </authorList>
    </citation>
    <scope>NUCLEOTIDE SEQUENCE</scope>
    <source>
        <strain evidence="2">AVDCRST_MAG18</strain>
    </source>
</reference>
<evidence type="ECO:0000313" key="2">
    <source>
        <dbReference type="EMBL" id="CAA9555683.1"/>
    </source>
</evidence>
<evidence type="ECO:0000256" key="1">
    <source>
        <dbReference type="SAM" id="MobiDB-lite"/>
    </source>
</evidence>
<accession>A0A6J4UNA8</accession>
<sequence>MTLPGRRSKVESQSAVSGLIDPMPADLRSSIRGIPQIMAQEQLGEKGRRAR</sequence>
<name>A0A6J4UNA8_9BACT</name>
<feature type="region of interest" description="Disordered" evidence="1">
    <location>
        <begin position="1"/>
        <end position="24"/>
    </location>
</feature>
<proteinExistence type="predicted"/>
<organism evidence="2">
    <name type="scientific">uncultured Thermomicrobiales bacterium</name>
    <dbReference type="NCBI Taxonomy" id="1645740"/>
    <lineage>
        <taxon>Bacteria</taxon>
        <taxon>Pseudomonadati</taxon>
        <taxon>Thermomicrobiota</taxon>
        <taxon>Thermomicrobia</taxon>
        <taxon>Thermomicrobiales</taxon>
        <taxon>environmental samples</taxon>
    </lineage>
</organism>
<dbReference type="EMBL" id="CADCWN010000049">
    <property type="protein sequence ID" value="CAA9555683.1"/>
    <property type="molecule type" value="Genomic_DNA"/>
</dbReference>
<dbReference type="AlphaFoldDB" id="A0A6J4UNA8"/>
<gene>
    <name evidence="2" type="ORF">AVDCRST_MAG18-658</name>
</gene>
<protein>
    <submittedName>
        <fullName evidence="2">Uncharacterized protein</fullName>
    </submittedName>
</protein>